<reference evidence="1" key="1">
    <citation type="submission" date="2021-01" db="EMBL/GenBank/DDBJ databases">
        <title>Modified the classification status of verrucomicrobia.</title>
        <authorList>
            <person name="Feng X."/>
        </authorList>
    </citation>
    <scope>NUCLEOTIDE SEQUENCE</scope>
    <source>
        <strain evidence="1">KCTC 22041</strain>
    </source>
</reference>
<proteinExistence type="predicted"/>
<gene>
    <name evidence="1" type="ORF">JIN85_04545</name>
</gene>
<evidence type="ECO:0000313" key="1">
    <source>
        <dbReference type="EMBL" id="MBK1881669.1"/>
    </source>
</evidence>
<evidence type="ECO:0000313" key="2">
    <source>
        <dbReference type="Proteomes" id="UP000603141"/>
    </source>
</evidence>
<name>A0A934S5R4_9BACT</name>
<dbReference type="PANTHER" id="PTHR37947:SF1">
    <property type="entry name" value="BLL2462 PROTEIN"/>
    <property type="match status" value="1"/>
</dbReference>
<organism evidence="1 2">
    <name type="scientific">Luteolibacter pohnpeiensis</name>
    <dbReference type="NCBI Taxonomy" id="454153"/>
    <lineage>
        <taxon>Bacteria</taxon>
        <taxon>Pseudomonadati</taxon>
        <taxon>Verrucomicrobiota</taxon>
        <taxon>Verrucomicrobiia</taxon>
        <taxon>Verrucomicrobiales</taxon>
        <taxon>Verrucomicrobiaceae</taxon>
        <taxon>Luteolibacter</taxon>
    </lineage>
</organism>
<dbReference type="SUPFAM" id="SSF53300">
    <property type="entry name" value="vWA-like"/>
    <property type="match status" value="1"/>
</dbReference>
<dbReference type="AlphaFoldDB" id="A0A934S5R4"/>
<dbReference type="Proteomes" id="UP000603141">
    <property type="component" value="Unassembled WGS sequence"/>
</dbReference>
<comment type="caution">
    <text evidence="1">The sequence shown here is derived from an EMBL/GenBank/DDBJ whole genome shotgun (WGS) entry which is preliminary data.</text>
</comment>
<accession>A0A934S5R4</accession>
<dbReference type="Gene3D" id="3.40.50.410">
    <property type="entry name" value="von Willebrand factor, type A domain"/>
    <property type="match status" value="1"/>
</dbReference>
<dbReference type="InterPro" id="IPR029062">
    <property type="entry name" value="Class_I_gatase-like"/>
</dbReference>
<protein>
    <submittedName>
        <fullName evidence="1">VWA domain-containing protein</fullName>
    </submittedName>
</protein>
<dbReference type="InterPro" id="IPR036465">
    <property type="entry name" value="vWFA_dom_sf"/>
</dbReference>
<dbReference type="Gene3D" id="3.40.50.880">
    <property type="match status" value="1"/>
</dbReference>
<dbReference type="PANTHER" id="PTHR37947">
    <property type="entry name" value="BLL2462 PROTEIN"/>
    <property type="match status" value="1"/>
</dbReference>
<dbReference type="EMBL" id="JAENIJ010000005">
    <property type="protein sequence ID" value="MBK1881669.1"/>
    <property type="molecule type" value="Genomic_DNA"/>
</dbReference>
<keyword evidence="2" id="KW-1185">Reference proteome</keyword>
<dbReference type="SUPFAM" id="SSF52317">
    <property type="entry name" value="Class I glutamine amidotransferase-like"/>
    <property type="match status" value="1"/>
</dbReference>
<sequence length="659" mass="71261">MAQAASDGKSRAQVARNVLAQAVKQANEADVPIRIHPFAEALEAPLEPDQLPSSDKDGSQILMSLSQVLQNAASTGESLAGIMVLSDGRDTSGSGPDALADIALRANSQNTNIHTVAIGADQPAADLALQLNRSAITAFPGQHLRIPFALKSTGLEPLKAQVSLLDENGSPLQQLSLEVESGGTSVGTFDLTAPSVSCRWTLETPVVAGESRKSNNRAGANIRIVESKTRVFLAEGAPYWDSKFLAQLLRQQPQMEVHSVHRLSDERYFRIDTGSDETTESEHPVFPATLDELGRYDLIVFGKNVDPFLTPERAEALRQYVRDRGGAVLLSRGKPTTGDVPALDDLEPVIWGSARISEFQFEPSAEGENTGLFGQALPPPDASLWKSLPTLKDGRQVSLIKPFTRVLANGQSNTSASASGKFPALMVRRHGQGVVGLLNGDGLWRWDFFPEARELGNCYDDFWIQLIQWMATYSEFLPGQDFSLRLPASHGTAGSAVAATISYRGTTPLPDIQLKVIAPNGEESLVHPALLTDAYGRPMWRGSFTPTSPGDWHLSILDPRDHAPSVPETVFTVPHPPSEQDDLSADPDFLNHIATATGGTALTAETAEAFIRQNLLPKKLATRETGAVWKPSWNLATVAILIAALLSAEWFFRRRLGLA</sequence>